<dbReference type="Proteomes" id="UP000217994">
    <property type="component" value="Unassembled WGS sequence"/>
</dbReference>
<accession>A0A2A4FCI3</accession>
<proteinExistence type="predicted"/>
<organism evidence="1 2">
    <name type="scientific">Burkholderia ubonensis subsp. mesacidophila</name>
    <dbReference type="NCBI Taxonomy" id="265293"/>
    <lineage>
        <taxon>Bacteria</taxon>
        <taxon>Pseudomonadati</taxon>
        <taxon>Pseudomonadota</taxon>
        <taxon>Betaproteobacteria</taxon>
        <taxon>Burkholderiales</taxon>
        <taxon>Burkholderiaceae</taxon>
        <taxon>Burkholderia</taxon>
        <taxon>Burkholderia cepacia complex</taxon>
    </lineage>
</organism>
<dbReference type="AlphaFoldDB" id="A0A2A4FCI3"/>
<reference evidence="1 2" key="1">
    <citation type="submission" date="2017-01" db="EMBL/GenBank/DDBJ databases">
        <title>Whole-Genome Shotgun Sequencing of Two beta-Proteobacterial Species in Search of the Bulgecin Biosynthetic Cluster.</title>
        <authorList>
            <person name="Horsman M.E."/>
            <person name="Marous D.R."/>
            <person name="Li R."/>
            <person name="Oliver R.A."/>
            <person name="Byun B."/>
            <person name="Emrich S.J."/>
            <person name="Boggess B."/>
            <person name="Townsend C.A."/>
            <person name="Mobashery S."/>
        </authorList>
    </citation>
    <scope>NUCLEOTIDE SEQUENCE [LARGE SCALE GENOMIC DNA]</scope>
    <source>
        <strain evidence="1 2">ATCC 31433</strain>
    </source>
</reference>
<comment type="caution">
    <text evidence="1">The sequence shown here is derived from an EMBL/GenBank/DDBJ whole genome shotgun (WGS) entry which is preliminary data.</text>
</comment>
<evidence type="ECO:0000313" key="2">
    <source>
        <dbReference type="Proteomes" id="UP000217994"/>
    </source>
</evidence>
<sequence length="107" mass="12388">MEKLEMRYLALETARLPSVRARIERIGSRVRKARCHAKRARAHADTAILILLSRIDAQLDSASEDLARHVDFAKRSRQLADDLLEISLTLERRQKRRSLRAGEHHIL</sequence>
<dbReference type="EMBL" id="MTZU01000067">
    <property type="protein sequence ID" value="PCE30370.1"/>
    <property type="molecule type" value="Genomic_DNA"/>
</dbReference>
<gene>
    <name evidence="1" type="ORF">BZL54_22010</name>
</gene>
<evidence type="ECO:0000313" key="1">
    <source>
        <dbReference type="EMBL" id="PCE30370.1"/>
    </source>
</evidence>
<protein>
    <submittedName>
        <fullName evidence="1">Uncharacterized protein</fullName>
    </submittedName>
</protein>
<name>A0A2A4FCI3_9BURK</name>